<gene>
    <name evidence="2" type="ORF">WAE58_00700</name>
</gene>
<keyword evidence="1" id="KW-0472">Membrane</keyword>
<comment type="caution">
    <text evidence="2">The sequence shown here is derived from an EMBL/GenBank/DDBJ whole genome shotgun (WGS) entry which is preliminary data.</text>
</comment>
<feature type="transmembrane region" description="Helical" evidence="1">
    <location>
        <begin position="36"/>
        <end position="55"/>
    </location>
</feature>
<feature type="transmembrane region" description="Helical" evidence="1">
    <location>
        <begin position="9"/>
        <end position="30"/>
    </location>
</feature>
<reference evidence="2 3" key="1">
    <citation type="submission" date="2024-03" db="EMBL/GenBank/DDBJ databases">
        <title>Sequence of Lycoming College Course Isolates.</title>
        <authorList>
            <person name="Plotts O."/>
            <person name="Newman J."/>
        </authorList>
    </citation>
    <scope>NUCLEOTIDE SEQUENCE [LARGE SCALE GENOMIC DNA]</scope>
    <source>
        <strain evidence="2 3">CJB-3</strain>
    </source>
</reference>
<accession>A0ABU8NF88</accession>
<dbReference type="EMBL" id="JBBEUB010000001">
    <property type="protein sequence ID" value="MEJ2900919.1"/>
    <property type="molecule type" value="Genomic_DNA"/>
</dbReference>
<keyword evidence="3" id="KW-1185">Reference proteome</keyword>
<evidence type="ECO:0000256" key="1">
    <source>
        <dbReference type="SAM" id="Phobius"/>
    </source>
</evidence>
<evidence type="ECO:0000313" key="2">
    <source>
        <dbReference type="EMBL" id="MEJ2900919.1"/>
    </source>
</evidence>
<keyword evidence="1" id="KW-1133">Transmembrane helix</keyword>
<dbReference type="RefSeq" id="WP_172663264.1">
    <property type="nucleotide sequence ID" value="NZ_CBFGNQ010000019.1"/>
</dbReference>
<proteinExistence type="predicted"/>
<organism evidence="2 3">
    <name type="scientific">Pedobacter panaciterrae</name>
    <dbReference type="NCBI Taxonomy" id="363849"/>
    <lineage>
        <taxon>Bacteria</taxon>
        <taxon>Pseudomonadati</taxon>
        <taxon>Bacteroidota</taxon>
        <taxon>Sphingobacteriia</taxon>
        <taxon>Sphingobacteriales</taxon>
        <taxon>Sphingobacteriaceae</taxon>
        <taxon>Pedobacter</taxon>
    </lineage>
</organism>
<evidence type="ECO:0000313" key="3">
    <source>
        <dbReference type="Proteomes" id="UP001378956"/>
    </source>
</evidence>
<dbReference type="Proteomes" id="UP001378956">
    <property type="component" value="Unassembled WGS sequence"/>
</dbReference>
<protein>
    <submittedName>
        <fullName evidence="2">Uncharacterized protein</fullName>
    </submittedName>
</protein>
<keyword evidence="1" id="KW-0812">Transmembrane</keyword>
<sequence length="61" mass="6685">MKRISRRNALILLSIGLFVIAITQIISRYVGLSDLLKGSLVGIGFGLLILSVTFGKFKTVY</sequence>
<name>A0ABU8NF88_9SPHI</name>